<evidence type="ECO:0000313" key="3">
    <source>
        <dbReference type="Proteomes" id="UP000240493"/>
    </source>
</evidence>
<feature type="transmembrane region" description="Helical" evidence="1">
    <location>
        <begin position="75"/>
        <end position="103"/>
    </location>
</feature>
<keyword evidence="1" id="KW-0812">Transmembrane</keyword>
<keyword evidence="1" id="KW-1133">Transmembrane helix</keyword>
<dbReference type="Proteomes" id="UP000240493">
    <property type="component" value="Unassembled WGS sequence"/>
</dbReference>
<evidence type="ECO:0000256" key="1">
    <source>
        <dbReference type="SAM" id="Phobius"/>
    </source>
</evidence>
<dbReference type="EMBL" id="KZ679266">
    <property type="protein sequence ID" value="PTB38397.1"/>
    <property type="molecule type" value="Genomic_DNA"/>
</dbReference>
<dbReference type="AlphaFoldDB" id="A0A2T3Z0S9"/>
<sequence>MRRKALRSAGRGEGRLFSFPFLYSTPIPFSLCLIIHSLDNVGGKCHNMNCMLTTTINSYTSNIMAGVLEFIGSHLLFFIFSCTIIIFSFHHFSLFFLFFFFLLPHLAAGTKRKRKTAIYTSISQCVCVDKREGRELFVFVDRQMYIGQTSKVIVSQRTASQYPGT</sequence>
<evidence type="ECO:0000313" key="2">
    <source>
        <dbReference type="EMBL" id="PTB38397.1"/>
    </source>
</evidence>
<protein>
    <submittedName>
        <fullName evidence="2">Uncharacterized protein</fullName>
    </submittedName>
</protein>
<keyword evidence="1" id="KW-0472">Membrane</keyword>
<accession>A0A2T3Z0S9</accession>
<gene>
    <name evidence="2" type="ORF">M441DRAFT_251554</name>
</gene>
<reference evidence="2 3" key="1">
    <citation type="submission" date="2016-07" db="EMBL/GenBank/DDBJ databases">
        <title>Multiple horizontal gene transfer events from other fungi enriched the ability of initially mycotrophic Trichoderma (Ascomycota) to feed on dead plant biomass.</title>
        <authorList>
            <consortium name="DOE Joint Genome Institute"/>
            <person name="Aerts A."/>
            <person name="Atanasova L."/>
            <person name="Chenthamara K."/>
            <person name="Zhang J."/>
            <person name="Grujic M."/>
            <person name="Henrissat B."/>
            <person name="Kuo A."/>
            <person name="Salamov A."/>
            <person name="Lipzen A."/>
            <person name="Labutti K."/>
            <person name="Barry K."/>
            <person name="Miao Y."/>
            <person name="Rahimi M.J."/>
            <person name="Shen Q."/>
            <person name="Grigoriev I.V."/>
            <person name="Kubicek C.P."/>
            <person name="Druzhinina I.S."/>
        </authorList>
    </citation>
    <scope>NUCLEOTIDE SEQUENCE [LARGE SCALE GENOMIC DNA]</scope>
    <source>
        <strain evidence="2 3">CBS 433.97</strain>
    </source>
</reference>
<name>A0A2T3Z0S9_TRIA4</name>
<organism evidence="2 3">
    <name type="scientific">Trichoderma asperellum (strain ATCC 204424 / CBS 433.97 / NBRC 101777)</name>
    <dbReference type="NCBI Taxonomy" id="1042311"/>
    <lineage>
        <taxon>Eukaryota</taxon>
        <taxon>Fungi</taxon>
        <taxon>Dikarya</taxon>
        <taxon>Ascomycota</taxon>
        <taxon>Pezizomycotina</taxon>
        <taxon>Sordariomycetes</taxon>
        <taxon>Hypocreomycetidae</taxon>
        <taxon>Hypocreales</taxon>
        <taxon>Hypocreaceae</taxon>
        <taxon>Trichoderma</taxon>
    </lineage>
</organism>
<proteinExistence type="predicted"/>
<keyword evidence="3" id="KW-1185">Reference proteome</keyword>